<proteinExistence type="predicted"/>
<name>A0ABS6G9M2_9FIRM</name>
<protein>
    <submittedName>
        <fullName evidence="1">Molecular chaperone TorD family protein</fullName>
    </submittedName>
</protein>
<evidence type="ECO:0000313" key="1">
    <source>
        <dbReference type="EMBL" id="MBU5678061.1"/>
    </source>
</evidence>
<dbReference type="EMBL" id="JAHLQK010000007">
    <property type="protein sequence ID" value="MBU5678061.1"/>
    <property type="molecule type" value="Genomic_DNA"/>
</dbReference>
<gene>
    <name evidence="1" type="ORF">KQI88_16740</name>
</gene>
<comment type="caution">
    <text evidence="1">The sequence shown here is derived from an EMBL/GenBank/DDBJ whole genome shotgun (WGS) entry which is preliminary data.</text>
</comment>
<keyword evidence="2" id="KW-1185">Reference proteome</keyword>
<dbReference type="Pfam" id="PF02613">
    <property type="entry name" value="Nitrate_red_del"/>
    <property type="match status" value="1"/>
</dbReference>
<accession>A0ABS6G9M2</accession>
<dbReference type="RefSeq" id="WP_216419339.1">
    <property type="nucleotide sequence ID" value="NZ_JAHLQK010000007.1"/>
</dbReference>
<dbReference type="Proteomes" id="UP000779508">
    <property type="component" value="Unassembled WGS sequence"/>
</dbReference>
<dbReference type="InterPro" id="IPR020945">
    <property type="entry name" value="DMSO/NO3_reduct_chaperone"/>
</dbReference>
<sequence length="243" mass="28529">MDKNQIQSFERAALYEIFASFYLQIPTIDTVQGIPSMLQEASKVLSSVDFEPLIEEAQGRNKLVDDDDKHIKFLQQQYYDHFFIPSTKNYIPPYESAVVDAVIKEGRKNTKWKYGSLWSNSTYHVSMCYDSVRFNPWDLNIEEGLKQSKVPDHIGFQLAFMAYLCHKETICNELALEDNPKVEKEKEAAEKWNKLQKQFLEEHLQKFVLSYCEIAKEKCNPFYLQVINTVRDYIKWDLAARVI</sequence>
<organism evidence="1 2">
    <name type="scientific">Alkaliphilus flagellatus</name>
    <dbReference type="NCBI Taxonomy" id="2841507"/>
    <lineage>
        <taxon>Bacteria</taxon>
        <taxon>Bacillati</taxon>
        <taxon>Bacillota</taxon>
        <taxon>Clostridia</taxon>
        <taxon>Peptostreptococcales</taxon>
        <taxon>Natronincolaceae</taxon>
        <taxon>Alkaliphilus</taxon>
    </lineage>
</organism>
<reference evidence="1 2" key="1">
    <citation type="submission" date="2021-06" db="EMBL/GenBank/DDBJ databases">
        <authorList>
            <person name="Sun Q."/>
            <person name="Li D."/>
        </authorList>
    </citation>
    <scope>NUCLEOTIDE SEQUENCE [LARGE SCALE GENOMIC DNA]</scope>
    <source>
        <strain evidence="1 2">MSJ-5</strain>
    </source>
</reference>
<evidence type="ECO:0000313" key="2">
    <source>
        <dbReference type="Proteomes" id="UP000779508"/>
    </source>
</evidence>